<keyword evidence="1" id="KW-0479">Metal-binding</keyword>
<protein>
    <submittedName>
        <fullName evidence="4">HIRAN domain-containing protein</fullName>
    </submittedName>
</protein>
<keyword evidence="2" id="KW-0378">Hydrolase</keyword>
<proteinExistence type="predicted"/>
<dbReference type="RefSeq" id="WP_216438590.1">
    <property type="nucleotide sequence ID" value="NZ_JAHLQF010000002.1"/>
</dbReference>
<reference evidence="4 5" key="1">
    <citation type="submission" date="2021-06" db="EMBL/GenBank/DDBJ databases">
        <authorList>
            <person name="Sun Q."/>
            <person name="Li D."/>
        </authorList>
    </citation>
    <scope>NUCLEOTIDE SEQUENCE [LARGE SCALE GENOMIC DNA]</scope>
    <source>
        <strain evidence="4 5">MSJ-11</strain>
    </source>
</reference>
<evidence type="ECO:0000313" key="4">
    <source>
        <dbReference type="EMBL" id="MBU5484096.1"/>
    </source>
</evidence>
<organism evidence="4 5">
    <name type="scientific">Clostridium mobile</name>
    <dbReference type="NCBI Taxonomy" id="2841512"/>
    <lineage>
        <taxon>Bacteria</taxon>
        <taxon>Bacillati</taxon>
        <taxon>Bacillota</taxon>
        <taxon>Clostridia</taxon>
        <taxon>Eubacteriales</taxon>
        <taxon>Clostridiaceae</taxon>
        <taxon>Clostridium</taxon>
    </lineage>
</organism>
<evidence type="ECO:0000313" key="5">
    <source>
        <dbReference type="Proteomes" id="UP000726170"/>
    </source>
</evidence>
<dbReference type="EMBL" id="JAHLQF010000002">
    <property type="protein sequence ID" value="MBU5484096.1"/>
    <property type="molecule type" value="Genomic_DNA"/>
</dbReference>
<evidence type="ECO:0000256" key="1">
    <source>
        <dbReference type="ARBA" id="ARBA00022723"/>
    </source>
</evidence>
<accession>A0ABS6EFV2</accession>
<dbReference type="Pfam" id="PF08797">
    <property type="entry name" value="HIRAN"/>
    <property type="match status" value="1"/>
</dbReference>
<gene>
    <name evidence="4" type="ORF">KQI86_07120</name>
</gene>
<evidence type="ECO:0000259" key="3">
    <source>
        <dbReference type="SMART" id="SM00910"/>
    </source>
</evidence>
<dbReference type="Proteomes" id="UP000726170">
    <property type="component" value="Unassembled WGS sequence"/>
</dbReference>
<dbReference type="SMART" id="SM00910">
    <property type="entry name" value="HIRAN"/>
    <property type="match status" value="1"/>
</dbReference>
<feature type="domain" description="HIRAN" evidence="3">
    <location>
        <begin position="531"/>
        <end position="629"/>
    </location>
</feature>
<keyword evidence="5" id="KW-1185">Reference proteome</keyword>
<dbReference type="InterPro" id="IPR014905">
    <property type="entry name" value="HIRAN"/>
</dbReference>
<evidence type="ECO:0000256" key="2">
    <source>
        <dbReference type="ARBA" id="ARBA00022801"/>
    </source>
</evidence>
<sequence>MFKLEKSLYKEMLDYSKANPNSIYTNQDFETSGKEDSLLASGKDKLPRKVRNKKAQSLLDIMCKHLEEGNRYKELIEFIKENRLITYYSSFYRILDLYVREGLINKDKLFHVGMEFATCSNNPEEIKLGITMLGFSYDDRAMEILEILGLHSEYTLYVIESLKTHYNYNSFVFKMAKKTYGYGKIHCLKNLEPINTEIKEWIIEEGSENSVLREASAMISVDKVDMSWYLKSRQVKEKEFAAISKLLCYIFSAKENNIYELEDSLETLNIYMEFAREYANSFEDLCAIAYVEDWTMPYFYDGEMGLVKENGWKSDEKNEIGIKCKNILKNKKWIEVLNKAIDKGEKEAEQYLFLANFIGASLEFDSFEKMLKRYPCNIEVYYYITELGDSSDVKNLIEYTKNTFPFEEIASLPENINEDDIGKDHEPDMCLLYLLCSLKRYDFIEIDLALKALFARFSQCRIEAIKHLKQNKEHWSSKTVEEIKKAIDLEPNEGIKRRMKRLIGEDEKQVNKARKYVDISKEIVNPHFKDIYLFSTNVAGVLYRDMGVVEDEIQVGDILFLKREIDNSYDENAIMVTTDYGYVIGYIPKKINHQPKNLIDGGKYLYGIIKEFSMESNHLLIDVHLSYEDVVESINEVINMYGKSNINSIQ</sequence>
<name>A0ABS6EFV2_9CLOT</name>
<comment type="caution">
    <text evidence="4">The sequence shown here is derived from an EMBL/GenBank/DDBJ whole genome shotgun (WGS) entry which is preliminary data.</text>
</comment>